<evidence type="ECO:0000313" key="2">
    <source>
        <dbReference type="Proteomes" id="UP000271098"/>
    </source>
</evidence>
<dbReference type="OrthoDB" id="534063at2759"/>
<evidence type="ECO:0000313" key="1">
    <source>
        <dbReference type="EMBL" id="VDN45766.1"/>
    </source>
</evidence>
<reference evidence="1 2" key="2">
    <citation type="submission" date="2018-11" db="EMBL/GenBank/DDBJ databases">
        <authorList>
            <consortium name="Pathogen Informatics"/>
        </authorList>
    </citation>
    <scope>NUCLEOTIDE SEQUENCE [LARGE SCALE GENOMIC DNA]</scope>
</reference>
<evidence type="ECO:0000313" key="3">
    <source>
        <dbReference type="WBParaSite" id="GPUH_0002661701-mRNA-1"/>
    </source>
</evidence>
<organism evidence="3">
    <name type="scientific">Gongylonema pulchrum</name>
    <dbReference type="NCBI Taxonomy" id="637853"/>
    <lineage>
        <taxon>Eukaryota</taxon>
        <taxon>Metazoa</taxon>
        <taxon>Ecdysozoa</taxon>
        <taxon>Nematoda</taxon>
        <taxon>Chromadorea</taxon>
        <taxon>Rhabditida</taxon>
        <taxon>Spirurina</taxon>
        <taxon>Spiruromorpha</taxon>
        <taxon>Spiruroidea</taxon>
        <taxon>Gongylonematidae</taxon>
        <taxon>Gongylonema</taxon>
    </lineage>
</organism>
<dbReference type="AlphaFoldDB" id="A0A183F046"/>
<gene>
    <name evidence="1" type="ORF">GPUH_LOCUS26587</name>
</gene>
<accession>A0A183F046</accession>
<name>A0A183F046_9BILA</name>
<dbReference type="EMBL" id="UYRT01112107">
    <property type="protein sequence ID" value="VDN45766.1"/>
    <property type="molecule type" value="Genomic_DNA"/>
</dbReference>
<proteinExistence type="predicted"/>
<reference evidence="3" key="1">
    <citation type="submission" date="2016-06" db="UniProtKB">
        <authorList>
            <consortium name="WormBaseParasite"/>
        </authorList>
    </citation>
    <scope>IDENTIFICATION</scope>
</reference>
<keyword evidence="2" id="KW-1185">Reference proteome</keyword>
<dbReference type="Proteomes" id="UP000271098">
    <property type="component" value="Unassembled WGS sequence"/>
</dbReference>
<dbReference type="WBParaSite" id="GPUH_0002661701-mRNA-1">
    <property type="protein sequence ID" value="GPUH_0002661701-mRNA-1"/>
    <property type="gene ID" value="GPUH_0002661701"/>
</dbReference>
<protein>
    <submittedName>
        <fullName evidence="3">PEROXIDASE_4 domain-containing protein</fullName>
    </submittedName>
</protein>
<sequence length="127" mass="14232">MVRKDDMDRYVCEWENGPIMPNMIFQLENFLRYNAKREETSITGLISGRFNCPAMNEAAGLGTNLENFLRYNAKREETSITGLISGRFNCPAMNEAAGLGTNVDFSSFEFHLGLTYEFEGALGILGV</sequence>